<dbReference type="STRING" id="754436.JCM19237_1058"/>
<keyword evidence="5 7" id="KW-1133">Transmembrane helix</keyword>
<keyword evidence="3" id="KW-1003">Cell membrane</keyword>
<keyword evidence="4 7" id="KW-0812">Transmembrane</keyword>
<evidence type="ECO:0000256" key="6">
    <source>
        <dbReference type="ARBA" id="ARBA00023136"/>
    </source>
</evidence>
<evidence type="ECO:0000256" key="1">
    <source>
        <dbReference type="ARBA" id="ARBA00004651"/>
    </source>
</evidence>
<dbReference type="PANTHER" id="PTHR43744">
    <property type="entry name" value="ABC TRANSPORTER PERMEASE PROTEIN MG189-RELATED-RELATED"/>
    <property type="match status" value="1"/>
</dbReference>
<dbReference type="SUPFAM" id="SSF161098">
    <property type="entry name" value="MetI-like"/>
    <property type="match status" value="1"/>
</dbReference>
<evidence type="ECO:0000256" key="4">
    <source>
        <dbReference type="ARBA" id="ARBA00022692"/>
    </source>
</evidence>
<name>A0A090QN88_9GAMM</name>
<dbReference type="CDD" id="cd06261">
    <property type="entry name" value="TM_PBP2"/>
    <property type="match status" value="1"/>
</dbReference>
<dbReference type="PROSITE" id="PS50928">
    <property type="entry name" value="ABC_TM1"/>
    <property type="match status" value="1"/>
</dbReference>
<dbReference type="EMBL" id="BBMN01000004">
    <property type="protein sequence ID" value="GAL04386.1"/>
    <property type="molecule type" value="Genomic_DNA"/>
</dbReference>
<keyword evidence="6 7" id="KW-0472">Membrane</keyword>
<dbReference type="InterPro" id="IPR000515">
    <property type="entry name" value="MetI-like"/>
</dbReference>
<evidence type="ECO:0000256" key="7">
    <source>
        <dbReference type="RuleBase" id="RU363032"/>
    </source>
</evidence>
<evidence type="ECO:0000313" key="9">
    <source>
        <dbReference type="EMBL" id="GAL04386.1"/>
    </source>
</evidence>
<sequence length="273" mass="31259">MKMSRQKLLLIYGTLFFAAILVMYPFFYMVINSFKTGPEIMHSPNALPTSWSLNGYREVFESVDLFRVFFNTIFISVSVTVLNTLFSSMVAYSIVKTNLPGREFWLKLILGSMMIPAVLFTIPTYMMMYEWDWINTYRVLIIPGAISAYNIFLLVQFMKQIDNAYLEAARIDGAGEVRIFFRIVLPMLRPALATVGILTFMGAWNDFMGPLLYVRDDSLMTLQLALYNFKTEVPGSNLEQLWAMTTMIAVPVVIVFFCLQKNFIKAFTGVGVK</sequence>
<dbReference type="Gene3D" id="1.10.3720.10">
    <property type="entry name" value="MetI-like"/>
    <property type="match status" value="1"/>
</dbReference>
<dbReference type="GO" id="GO:0005886">
    <property type="term" value="C:plasma membrane"/>
    <property type="evidence" value="ECO:0007669"/>
    <property type="project" value="UniProtKB-SubCell"/>
</dbReference>
<evidence type="ECO:0000256" key="5">
    <source>
        <dbReference type="ARBA" id="ARBA00022989"/>
    </source>
</evidence>
<comment type="subcellular location">
    <subcellularLocation>
        <location evidence="1 7">Cell membrane</location>
        <topology evidence="1 7">Multi-pass membrane protein</topology>
    </subcellularLocation>
</comment>
<protein>
    <submittedName>
        <fullName evidence="9">Putative permease</fullName>
    </submittedName>
</protein>
<dbReference type="Pfam" id="PF00528">
    <property type="entry name" value="BPD_transp_1"/>
    <property type="match status" value="1"/>
</dbReference>
<evidence type="ECO:0000256" key="3">
    <source>
        <dbReference type="ARBA" id="ARBA00022475"/>
    </source>
</evidence>
<feature type="transmembrane region" description="Helical" evidence="7">
    <location>
        <begin position="9"/>
        <end position="31"/>
    </location>
</feature>
<feature type="transmembrane region" description="Helical" evidence="7">
    <location>
        <begin position="179"/>
        <end position="204"/>
    </location>
</feature>
<keyword evidence="2 7" id="KW-0813">Transport</keyword>
<dbReference type="GO" id="GO:0055085">
    <property type="term" value="P:transmembrane transport"/>
    <property type="evidence" value="ECO:0007669"/>
    <property type="project" value="InterPro"/>
</dbReference>
<dbReference type="PANTHER" id="PTHR43744:SF12">
    <property type="entry name" value="ABC TRANSPORTER PERMEASE PROTEIN MG189-RELATED"/>
    <property type="match status" value="1"/>
</dbReference>
<feature type="transmembrane region" description="Helical" evidence="7">
    <location>
        <begin position="104"/>
        <end position="125"/>
    </location>
</feature>
<dbReference type="InterPro" id="IPR035906">
    <property type="entry name" value="MetI-like_sf"/>
</dbReference>
<evidence type="ECO:0000259" key="8">
    <source>
        <dbReference type="PROSITE" id="PS50928"/>
    </source>
</evidence>
<comment type="caution">
    <text evidence="9">The sequence shown here is derived from an EMBL/GenBank/DDBJ whole genome shotgun (WGS) entry which is preliminary data.</text>
</comment>
<dbReference type="AlphaFoldDB" id="A0A090QN88"/>
<reference evidence="9 10" key="1">
    <citation type="journal article" date="2014" name="Genome Announc.">
        <title>Draft Genome Sequences of Two Vibrionaceae Species, Vibrio ponticus C121 and Photobacterium aphoticum C119, Isolated as Coral Reef Microbiota.</title>
        <authorList>
            <person name="Al-saari N."/>
            <person name="Meirelles P.M."/>
            <person name="Mino S."/>
            <person name="Suda W."/>
            <person name="Oshima K."/>
            <person name="Hattori M."/>
            <person name="Ohkuma M."/>
            <person name="Thompson F.L."/>
            <person name="Gomez-Gil B."/>
            <person name="Sawabe T."/>
            <person name="Sawabe T."/>
        </authorList>
    </citation>
    <scope>NUCLEOTIDE SEQUENCE [LARGE SCALE GENOMIC DNA]</scope>
    <source>
        <strain evidence="9 10">JCM 19237</strain>
    </source>
</reference>
<evidence type="ECO:0000256" key="2">
    <source>
        <dbReference type="ARBA" id="ARBA00022448"/>
    </source>
</evidence>
<accession>A0A090QN88</accession>
<proteinExistence type="inferred from homology"/>
<organism evidence="9 10">
    <name type="scientific">Photobacterium aphoticum</name>
    <dbReference type="NCBI Taxonomy" id="754436"/>
    <lineage>
        <taxon>Bacteria</taxon>
        <taxon>Pseudomonadati</taxon>
        <taxon>Pseudomonadota</taxon>
        <taxon>Gammaproteobacteria</taxon>
        <taxon>Vibrionales</taxon>
        <taxon>Vibrionaceae</taxon>
        <taxon>Photobacterium</taxon>
    </lineage>
</organism>
<dbReference type="Proteomes" id="UP000029227">
    <property type="component" value="Unassembled WGS sequence"/>
</dbReference>
<feature type="transmembrane region" description="Helical" evidence="7">
    <location>
        <begin position="137"/>
        <end position="158"/>
    </location>
</feature>
<feature type="domain" description="ABC transmembrane type-1" evidence="8">
    <location>
        <begin position="69"/>
        <end position="259"/>
    </location>
</feature>
<dbReference type="eggNOG" id="COG0395">
    <property type="taxonomic scope" value="Bacteria"/>
</dbReference>
<feature type="transmembrane region" description="Helical" evidence="7">
    <location>
        <begin position="241"/>
        <end position="259"/>
    </location>
</feature>
<evidence type="ECO:0000313" key="10">
    <source>
        <dbReference type="Proteomes" id="UP000029227"/>
    </source>
</evidence>
<comment type="similarity">
    <text evidence="7">Belongs to the binding-protein-dependent transport system permease family.</text>
</comment>
<feature type="transmembrane region" description="Helical" evidence="7">
    <location>
        <begin position="68"/>
        <end position="92"/>
    </location>
</feature>
<gene>
    <name evidence="9" type="ORF">JCM19237_1058</name>
</gene>